<dbReference type="GO" id="GO:0004022">
    <property type="term" value="F:alcohol dehydrogenase (NAD+) activity"/>
    <property type="evidence" value="ECO:0007669"/>
    <property type="project" value="TreeGrafter"/>
</dbReference>
<comment type="similarity">
    <text evidence="1">Belongs to the iron-containing alcohol dehydrogenase family.</text>
</comment>
<protein>
    <submittedName>
        <fullName evidence="6">Uncharacterized protein</fullName>
    </submittedName>
</protein>
<dbReference type="InterPro" id="IPR039697">
    <property type="entry name" value="Alcohol_dehydrogenase_Fe"/>
</dbReference>
<dbReference type="PANTHER" id="PTHR11496">
    <property type="entry name" value="ALCOHOL DEHYDROGENASE"/>
    <property type="match status" value="1"/>
</dbReference>
<dbReference type="SUPFAM" id="SSF56796">
    <property type="entry name" value="Dehydroquinate synthase-like"/>
    <property type="match status" value="1"/>
</dbReference>
<dbReference type="CDD" id="cd14861">
    <property type="entry name" value="Fe-ADH-like"/>
    <property type="match status" value="1"/>
</dbReference>
<dbReference type="PANTHER" id="PTHR11496:SF102">
    <property type="entry name" value="ALCOHOL DEHYDROGENASE 4"/>
    <property type="match status" value="1"/>
</dbReference>
<dbReference type="InterPro" id="IPR001670">
    <property type="entry name" value="ADH_Fe/GldA"/>
</dbReference>
<sequence length="367" mass="39863">MGEISKFCESLDITNPLIVTDRNSKELPFIEELKRFLIESNIESDLFFEISPNPRDDEIATGCSKFQSGNHDAIIAIGGGSAMDGGKAICLTANNDIPLWDFEWEQPPPIISKNNPFPKLICIPTTAGTGAETDSTAMITDLEKGMKLCICHPDLKPSLALLDPELTLKLPTNLTAWTGADAMIHSLEAYCVPGFNPMCDGVALESLSLISKSLVLAVEEPQNLAARGGMLVASCLGGIAFLKGLGLVHAISHMVGAEFDTHHGLTNSIVLPVVTRFNLPGMDEKVRRMSEAMQYEDHSIESFISNIDELLDRINIPRSLGEIGIPEDSAKRIAEKAMLDLAYATNPRSSSFEQVFEMVSTSIAKAR</sequence>
<dbReference type="FunFam" id="1.20.1090.10:FF:000001">
    <property type="entry name" value="Aldehyde-alcohol dehydrogenase"/>
    <property type="match status" value="1"/>
</dbReference>
<proteinExistence type="inferred from homology"/>
<accession>A0A381V0E1</accession>
<dbReference type="AlphaFoldDB" id="A0A381V0E1"/>
<dbReference type="InterPro" id="IPR018211">
    <property type="entry name" value="ADH_Fe_CS"/>
</dbReference>
<dbReference type="Gene3D" id="1.20.1090.10">
    <property type="entry name" value="Dehydroquinate synthase-like - alpha domain"/>
    <property type="match status" value="1"/>
</dbReference>
<dbReference type="PROSITE" id="PS00913">
    <property type="entry name" value="ADH_IRON_1"/>
    <property type="match status" value="1"/>
</dbReference>
<evidence type="ECO:0000259" key="5">
    <source>
        <dbReference type="Pfam" id="PF25137"/>
    </source>
</evidence>
<dbReference type="Pfam" id="PF25137">
    <property type="entry name" value="ADH_Fe_C"/>
    <property type="match status" value="1"/>
</dbReference>
<feature type="domain" description="Fe-containing alcohol dehydrogenase-like C-terminal" evidence="5">
    <location>
        <begin position="175"/>
        <end position="361"/>
    </location>
</feature>
<dbReference type="EMBL" id="UINC01007436">
    <property type="protein sequence ID" value="SVA33308.1"/>
    <property type="molecule type" value="Genomic_DNA"/>
</dbReference>
<dbReference type="Pfam" id="PF00465">
    <property type="entry name" value="Fe-ADH"/>
    <property type="match status" value="1"/>
</dbReference>
<dbReference type="GO" id="GO:0046872">
    <property type="term" value="F:metal ion binding"/>
    <property type="evidence" value="ECO:0007669"/>
    <property type="project" value="InterPro"/>
</dbReference>
<dbReference type="FunFam" id="3.40.50.1970:FF:000003">
    <property type="entry name" value="Alcohol dehydrogenase, iron-containing"/>
    <property type="match status" value="1"/>
</dbReference>
<keyword evidence="2" id="KW-0560">Oxidoreductase</keyword>
<evidence type="ECO:0000256" key="1">
    <source>
        <dbReference type="ARBA" id="ARBA00007358"/>
    </source>
</evidence>
<organism evidence="6">
    <name type="scientific">marine metagenome</name>
    <dbReference type="NCBI Taxonomy" id="408172"/>
    <lineage>
        <taxon>unclassified sequences</taxon>
        <taxon>metagenomes</taxon>
        <taxon>ecological metagenomes</taxon>
    </lineage>
</organism>
<dbReference type="Gene3D" id="3.40.50.1970">
    <property type="match status" value="1"/>
</dbReference>
<keyword evidence="3" id="KW-0520">NAD</keyword>
<evidence type="ECO:0000256" key="2">
    <source>
        <dbReference type="ARBA" id="ARBA00023002"/>
    </source>
</evidence>
<evidence type="ECO:0000256" key="3">
    <source>
        <dbReference type="ARBA" id="ARBA00023027"/>
    </source>
</evidence>
<name>A0A381V0E1_9ZZZZ</name>
<dbReference type="PROSITE" id="PS00060">
    <property type="entry name" value="ADH_IRON_2"/>
    <property type="match status" value="1"/>
</dbReference>
<reference evidence="6" key="1">
    <citation type="submission" date="2018-05" db="EMBL/GenBank/DDBJ databases">
        <authorList>
            <person name="Lanie J.A."/>
            <person name="Ng W.-L."/>
            <person name="Kazmierczak K.M."/>
            <person name="Andrzejewski T.M."/>
            <person name="Davidsen T.M."/>
            <person name="Wayne K.J."/>
            <person name="Tettelin H."/>
            <person name="Glass J.I."/>
            <person name="Rusch D."/>
            <person name="Podicherti R."/>
            <person name="Tsui H.-C.T."/>
            <person name="Winkler M.E."/>
        </authorList>
    </citation>
    <scope>NUCLEOTIDE SEQUENCE</scope>
</reference>
<dbReference type="InterPro" id="IPR056798">
    <property type="entry name" value="ADH_Fe_C"/>
</dbReference>
<evidence type="ECO:0000259" key="4">
    <source>
        <dbReference type="Pfam" id="PF00465"/>
    </source>
</evidence>
<feature type="domain" description="Alcohol dehydrogenase iron-type/glycerol dehydrogenase GldA" evidence="4">
    <location>
        <begin position="3"/>
        <end position="164"/>
    </location>
</feature>
<evidence type="ECO:0000313" key="6">
    <source>
        <dbReference type="EMBL" id="SVA33308.1"/>
    </source>
</evidence>
<gene>
    <name evidence="6" type="ORF">METZ01_LOCUS86162</name>
</gene>